<reference evidence="3" key="1">
    <citation type="journal article" date="2014" name="Int. J. Syst. Evol. Microbiol.">
        <title>Complete genome sequence of Corynebacterium casei LMG S-19264T (=DSM 44701T), isolated from a smear-ripened cheese.</title>
        <authorList>
            <consortium name="US DOE Joint Genome Institute (JGI-PGF)"/>
            <person name="Walter F."/>
            <person name="Albersmeier A."/>
            <person name="Kalinowski J."/>
            <person name="Ruckert C."/>
        </authorList>
    </citation>
    <scope>NUCLEOTIDE SEQUENCE</scope>
    <source>
        <strain evidence="3">KCTC 32437</strain>
    </source>
</reference>
<dbReference type="PANTHER" id="PTHR46696:SF1">
    <property type="entry name" value="CYTOCHROME P450 YJIB-RELATED"/>
    <property type="match status" value="1"/>
</dbReference>
<dbReference type="Gene3D" id="1.10.630.10">
    <property type="entry name" value="Cytochrome P450"/>
    <property type="match status" value="1"/>
</dbReference>
<evidence type="ECO:0000313" key="3">
    <source>
        <dbReference type="EMBL" id="GHA38584.1"/>
    </source>
</evidence>
<dbReference type="GO" id="GO:0005506">
    <property type="term" value="F:iron ion binding"/>
    <property type="evidence" value="ECO:0007669"/>
    <property type="project" value="InterPro"/>
</dbReference>
<dbReference type="EMBL" id="BMZE01000006">
    <property type="protein sequence ID" value="GHA38584.1"/>
    <property type="molecule type" value="Genomic_DNA"/>
</dbReference>
<comment type="cofactor">
    <cofactor evidence="1">
        <name>heme</name>
        <dbReference type="ChEBI" id="CHEBI:30413"/>
    </cofactor>
</comment>
<evidence type="ECO:0000256" key="2">
    <source>
        <dbReference type="ARBA" id="ARBA00010617"/>
    </source>
</evidence>
<sequence length="442" mass="50426">MAAKHVAEQRSPFIVAPLMSEKHSQVPQASGFDSTLSFLREGYDFISNRCDDLGTDGFETRVMLRSVLCLRGESAVSLFYGQDLFTRKGAMPPSTLRLLQDKGSVQSLDGEAHRHRKRMFSQLLVGTPPDRMVSLFERHWRKAEEIWIANGETELFSASNLVLTHAAWEWGGLPADTMDIDDLCDQLVGMVENAGRIGPRMWRELARRAALERRLERLIVQLRKGEIKAADDAPVSFITRWIDSDGNELSAKVAAVELINLLRPIVAIGRWILFSAMALHRYPQWQIRIAAGADEWIEPFVEEVRRTYPFFPVIGGRALRPFSWGGKRFDSGQWVMLDLFSTNRDARIYPDPLAIHPERAPSWRDQDFRFMPQGAGDLRKDHRCPGEWLTVSIMSSAIRLLTRDMRYQVDDQNLDMPMNRLPTRPKGGLRIRLADHTIQSAD</sequence>
<accession>A0A918SF10</accession>
<keyword evidence="4" id="KW-1185">Reference proteome</keyword>
<dbReference type="CDD" id="cd11067">
    <property type="entry name" value="CYP152"/>
    <property type="match status" value="1"/>
</dbReference>
<protein>
    <submittedName>
        <fullName evidence="3">Cytochrome P450</fullName>
    </submittedName>
</protein>
<evidence type="ECO:0000256" key="1">
    <source>
        <dbReference type="ARBA" id="ARBA00001971"/>
    </source>
</evidence>
<dbReference type="SUPFAM" id="SSF48264">
    <property type="entry name" value="Cytochrome P450"/>
    <property type="match status" value="1"/>
</dbReference>
<dbReference type="GO" id="GO:0016705">
    <property type="term" value="F:oxidoreductase activity, acting on paired donors, with incorporation or reduction of molecular oxygen"/>
    <property type="evidence" value="ECO:0007669"/>
    <property type="project" value="InterPro"/>
</dbReference>
<reference evidence="3" key="2">
    <citation type="submission" date="2020-09" db="EMBL/GenBank/DDBJ databases">
        <authorList>
            <person name="Sun Q."/>
            <person name="Kim S."/>
        </authorList>
    </citation>
    <scope>NUCLEOTIDE SEQUENCE</scope>
    <source>
        <strain evidence="3">KCTC 32437</strain>
    </source>
</reference>
<dbReference type="GO" id="GO:0004497">
    <property type="term" value="F:monooxygenase activity"/>
    <property type="evidence" value="ECO:0007669"/>
    <property type="project" value="InterPro"/>
</dbReference>
<dbReference type="AlphaFoldDB" id="A0A918SF10"/>
<proteinExistence type="inferred from homology"/>
<name>A0A918SF10_9HYPH</name>
<gene>
    <name evidence="3" type="primary">cypC</name>
    <name evidence="3" type="ORF">GCM10007989_37910</name>
</gene>
<dbReference type="GO" id="GO:0020037">
    <property type="term" value="F:heme binding"/>
    <property type="evidence" value="ECO:0007669"/>
    <property type="project" value="InterPro"/>
</dbReference>
<organism evidence="3 4">
    <name type="scientific">Devosia pacifica</name>
    <dbReference type="NCBI Taxonomy" id="1335967"/>
    <lineage>
        <taxon>Bacteria</taxon>
        <taxon>Pseudomonadati</taxon>
        <taxon>Pseudomonadota</taxon>
        <taxon>Alphaproteobacteria</taxon>
        <taxon>Hyphomicrobiales</taxon>
        <taxon>Devosiaceae</taxon>
        <taxon>Devosia</taxon>
    </lineage>
</organism>
<comment type="similarity">
    <text evidence="2">Belongs to the cytochrome P450 family.</text>
</comment>
<dbReference type="InterPro" id="IPR036396">
    <property type="entry name" value="Cyt_P450_sf"/>
</dbReference>
<comment type="caution">
    <text evidence="3">The sequence shown here is derived from an EMBL/GenBank/DDBJ whole genome shotgun (WGS) entry which is preliminary data.</text>
</comment>
<dbReference type="PANTHER" id="PTHR46696">
    <property type="entry name" value="P450, PUTATIVE (EUROFUNG)-RELATED"/>
    <property type="match status" value="1"/>
</dbReference>
<dbReference type="Proteomes" id="UP000646579">
    <property type="component" value="Unassembled WGS sequence"/>
</dbReference>
<dbReference type="RefSeq" id="WP_210310556.1">
    <property type="nucleotide sequence ID" value="NZ_BMZE01000006.1"/>
</dbReference>
<evidence type="ECO:0000313" key="4">
    <source>
        <dbReference type="Proteomes" id="UP000646579"/>
    </source>
</evidence>